<proteinExistence type="predicted"/>
<dbReference type="EMBL" id="CACVAU010000029">
    <property type="protein sequence ID" value="CAA6808655.1"/>
    <property type="molecule type" value="Genomic_DNA"/>
</dbReference>
<evidence type="ECO:0000256" key="1">
    <source>
        <dbReference type="SAM" id="Phobius"/>
    </source>
</evidence>
<keyword evidence="1" id="KW-0812">Transmembrane</keyword>
<gene>
    <name evidence="2" type="ORF">HELGO_WM13604</name>
</gene>
<dbReference type="AlphaFoldDB" id="A0A6S6T1D7"/>
<organism evidence="2">
    <name type="scientific">uncultured Sulfurovum sp</name>
    <dbReference type="NCBI Taxonomy" id="269237"/>
    <lineage>
        <taxon>Bacteria</taxon>
        <taxon>Pseudomonadati</taxon>
        <taxon>Campylobacterota</taxon>
        <taxon>Epsilonproteobacteria</taxon>
        <taxon>Campylobacterales</taxon>
        <taxon>Sulfurovaceae</taxon>
        <taxon>Sulfurovum</taxon>
        <taxon>environmental samples</taxon>
    </lineage>
</organism>
<keyword evidence="1" id="KW-0472">Membrane</keyword>
<keyword evidence="1" id="KW-1133">Transmembrane helix</keyword>
<reference evidence="2" key="1">
    <citation type="submission" date="2020-01" db="EMBL/GenBank/DDBJ databases">
        <authorList>
            <person name="Meier V. D."/>
            <person name="Meier V D."/>
        </authorList>
    </citation>
    <scope>NUCLEOTIDE SEQUENCE</scope>
    <source>
        <strain evidence="2">HLG_WM_MAG_05</strain>
    </source>
</reference>
<evidence type="ECO:0000313" key="2">
    <source>
        <dbReference type="EMBL" id="CAA6808655.1"/>
    </source>
</evidence>
<protein>
    <submittedName>
        <fullName evidence="2">Uncharacterized protein</fullName>
    </submittedName>
</protein>
<name>A0A6S6T1D7_9BACT</name>
<sequence length="130" mass="14994">MSNNKNKPLDGRYYSAYVDESEKKSKSIYKPLLLLFMLVGIATFFYVYLIKNESHPLNLALFNKEVPLEVPLISKEQSEKNTSIIKREPLVLEIEKQTVISKLVPIEIKPTHSKVLSDEYIKLVYESMGN</sequence>
<accession>A0A6S6T1D7</accession>
<feature type="transmembrane region" description="Helical" evidence="1">
    <location>
        <begin position="32"/>
        <end position="49"/>
    </location>
</feature>